<evidence type="ECO:0000313" key="2">
    <source>
        <dbReference type="Proteomes" id="UP000478052"/>
    </source>
</evidence>
<dbReference type="EMBL" id="VUJU01016420">
    <property type="protein sequence ID" value="KAF0688985.1"/>
    <property type="molecule type" value="Genomic_DNA"/>
</dbReference>
<name>A0A6G0VLN9_APHCR</name>
<organism evidence="1 2">
    <name type="scientific">Aphis craccivora</name>
    <name type="common">Cowpea aphid</name>
    <dbReference type="NCBI Taxonomy" id="307492"/>
    <lineage>
        <taxon>Eukaryota</taxon>
        <taxon>Metazoa</taxon>
        <taxon>Ecdysozoa</taxon>
        <taxon>Arthropoda</taxon>
        <taxon>Hexapoda</taxon>
        <taxon>Insecta</taxon>
        <taxon>Pterygota</taxon>
        <taxon>Neoptera</taxon>
        <taxon>Paraneoptera</taxon>
        <taxon>Hemiptera</taxon>
        <taxon>Sternorrhyncha</taxon>
        <taxon>Aphidomorpha</taxon>
        <taxon>Aphidoidea</taxon>
        <taxon>Aphididae</taxon>
        <taxon>Aphidini</taxon>
        <taxon>Aphis</taxon>
        <taxon>Aphis</taxon>
    </lineage>
</organism>
<feature type="non-terminal residue" evidence="1">
    <location>
        <position position="1"/>
    </location>
</feature>
<proteinExistence type="predicted"/>
<evidence type="ECO:0000313" key="1">
    <source>
        <dbReference type="EMBL" id="KAF0688985.1"/>
    </source>
</evidence>
<protein>
    <submittedName>
        <fullName evidence="1">Uncharacterized protein</fullName>
    </submittedName>
</protein>
<accession>A0A6G0VLN9</accession>
<dbReference type="Proteomes" id="UP000478052">
    <property type="component" value="Unassembled WGS sequence"/>
</dbReference>
<sequence length="173" mass="19413">VAPTLGITAVDGRCSVCGSIFKGIVSDKPSENSRVIMQCTFSGNFNLEHRKLKKRRLIGPAIDKALTSIVDNNISCETYRGHEAVRLMNIGEFSSIFELQMLIKKKCAYCWLMFTFDLYNAPRVFTLPSETNPEVCDGSIILTSYAVHGHKKKHIIVKSIHSLFRSESKNNIN</sequence>
<reference evidence="1 2" key="1">
    <citation type="submission" date="2019-08" db="EMBL/GenBank/DDBJ databases">
        <title>Whole genome of Aphis craccivora.</title>
        <authorList>
            <person name="Voronova N.V."/>
            <person name="Shulinski R.S."/>
            <person name="Bandarenka Y.V."/>
            <person name="Zhorov D.G."/>
            <person name="Warner D."/>
        </authorList>
    </citation>
    <scope>NUCLEOTIDE SEQUENCE [LARGE SCALE GENOMIC DNA]</scope>
    <source>
        <strain evidence="1">180601</strain>
        <tissue evidence="1">Whole Body</tissue>
    </source>
</reference>
<comment type="caution">
    <text evidence="1">The sequence shown here is derived from an EMBL/GenBank/DDBJ whole genome shotgun (WGS) entry which is preliminary data.</text>
</comment>
<dbReference type="AlphaFoldDB" id="A0A6G0VLN9"/>
<keyword evidence="2" id="KW-1185">Reference proteome</keyword>
<gene>
    <name evidence="1" type="ORF">FWK35_00035739</name>
</gene>